<dbReference type="Gene3D" id="3.10.129.10">
    <property type="entry name" value="Hotdog Thioesterase"/>
    <property type="match status" value="1"/>
</dbReference>
<dbReference type="Pfam" id="PF01643">
    <property type="entry name" value="Acyl-ACP_TE"/>
    <property type="match status" value="1"/>
</dbReference>
<feature type="region of interest" description="Disordered" evidence="12">
    <location>
        <begin position="11"/>
        <end position="48"/>
    </location>
</feature>
<evidence type="ECO:0000256" key="3">
    <source>
        <dbReference type="ARBA" id="ARBA00022516"/>
    </source>
</evidence>
<organism evidence="16">
    <name type="scientific">Wollemia nobilis</name>
    <dbReference type="NCBI Taxonomy" id="56998"/>
    <lineage>
        <taxon>Eukaryota</taxon>
        <taxon>Viridiplantae</taxon>
        <taxon>Streptophyta</taxon>
        <taxon>Embryophyta</taxon>
        <taxon>Tracheophyta</taxon>
        <taxon>Spermatophyta</taxon>
        <taxon>Pinopsida</taxon>
        <taxon>Pinidae</taxon>
        <taxon>Conifers II</taxon>
        <taxon>Araucariales</taxon>
        <taxon>Araucariaceae</taxon>
        <taxon>Wollemia</taxon>
    </lineage>
</organism>
<evidence type="ECO:0000256" key="5">
    <source>
        <dbReference type="ARBA" id="ARBA00022640"/>
    </source>
</evidence>
<accession>A0A0C9S5H9</accession>
<name>A0A0C9S5H9_9CONI</name>
<dbReference type="EMBL" id="GCHU01012713">
    <property type="protein sequence ID" value="JAG87353.1"/>
    <property type="molecule type" value="Transcribed_RNA"/>
</dbReference>
<evidence type="ECO:0000256" key="7">
    <source>
        <dbReference type="ARBA" id="ARBA00022832"/>
    </source>
</evidence>
<dbReference type="InterPro" id="IPR045023">
    <property type="entry name" value="FATA/B"/>
</dbReference>
<reference evidence="16" key="1">
    <citation type="submission" date="2015-02" db="EMBL/GenBank/DDBJ databases">
        <title>A transcriptome of Wollemia nobilis - a relic of Gondwana.</title>
        <authorList>
            <person name="Chia J.Y."/>
            <person name="Leong Y.S."/>
            <person name="Abdul Karim S."/>
            <person name="Wan Azmi N."/>
            <person name="Hercus R."/>
            <person name="Croft L."/>
        </authorList>
    </citation>
    <scope>NUCLEOTIDE SEQUENCE</scope>
    <source>
        <strain evidence="16">MaeBrown</strain>
        <tissue evidence="16">Leaf</tissue>
    </source>
</reference>
<dbReference type="InterPro" id="IPR029069">
    <property type="entry name" value="HotDog_dom_sf"/>
</dbReference>
<evidence type="ECO:0000256" key="4">
    <source>
        <dbReference type="ARBA" id="ARBA00022528"/>
    </source>
</evidence>
<dbReference type="GO" id="GO:0000036">
    <property type="term" value="F:acyl carrier activity"/>
    <property type="evidence" value="ECO:0007669"/>
    <property type="project" value="TreeGrafter"/>
</dbReference>
<keyword evidence="5 11" id="KW-0934">Plastid</keyword>
<keyword evidence="3 11" id="KW-0444">Lipid biosynthesis</keyword>
<feature type="domain" description="Acyl-ACP thioesterase-like C-terminal" evidence="15">
    <location>
        <begin position="308"/>
        <end position="429"/>
    </location>
</feature>
<dbReference type="PANTHER" id="PTHR31727">
    <property type="entry name" value="OLEOYL-ACYL CARRIER PROTEIN THIOESTERASE 1, CHLOROPLASTIC"/>
    <property type="match status" value="1"/>
</dbReference>
<dbReference type="EMBL" id="GCHU01012714">
    <property type="protein sequence ID" value="JAG87352.1"/>
    <property type="molecule type" value="Transcribed_RNA"/>
</dbReference>
<evidence type="ECO:0000256" key="10">
    <source>
        <dbReference type="ARBA" id="ARBA00023160"/>
    </source>
</evidence>
<evidence type="ECO:0000259" key="14">
    <source>
        <dbReference type="Pfam" id="PF12590"/>
    </source>
</evidence>
<feature type="compositionally biased region" description="Polar residues" evidence="12">
    <location>
        <begin position="19"/>
        <end position="30"/>
    </location>
</feature>
<evidence type="ECO:0000259" key="13">
    <source>
        <dbReference type="Pfam" id="PF01643"/>
    </source>
</evidence>
<dbReference type="InterPro" id="IPR049427">
    <property type="entry name" value="Acyl-ACP_TE_C"/>
</dbReference>
<comment type="subcellular location">
    <subcellularLocation>
        <location evidence="1 11">Plastid</location>
        <location evidence="1 11">Chloroplast</location>
    </subcellularLocation>
</comment>
<dbReference type="Pfam" id="PF20791">
    <property type="entry name" value="Acyl-ACP_TE_C"/>
    <property type="match status" value="1"/>
</dbReference>
<dbReference type="EC" id="3.1.2.-" evidence="11"/>
<dbReference type="PANTHER" id="PTHR31727:SF2">
    <property type="entry name" value="PALMITOYL-ACYL CARRIER PROTEIN THIOESTERASE, CHLOROPLASTIC"/>
    <property type="match status" value="1"/>
</dbReference>
<keyword evidence="6 11" id="KW-0378">Hydrolase</keyword>
<feature type="domain" description="Acyl-ACP-thioesterase N-terminal" evidence="14">
    <location>
        <begin position="1"/>
        <end position="136"/>
    </location>
</feature>
<keyword evidence="4 11" id="KW-0150">Chloroplast</keyword>
<dbReference type="SUPFAM" id="SSF54637">
    <property type="entry name" value="Thioesterase/thiol ester dehydrase-isomerase"/>
    <property type="match status" value="2"/>
</dbReference>
<dbReference type="FunFam" id="3.10.129.10:FF:000014">
    <property type="entry name" value="Acyl-[acyl-carrier-protein] hydrolase"/>
    <property type="match status" value="1"/>
</dbReference>
<comment type="similarity">
    <text evidence="2 11">Belongs to the acyl-ACP thioesterase family.</text>
</comment>
<evidence type="ECO:0000256" key="2">
    <source>
        <dbReference type="ARBA" id="ARBA00006500"/>
    </source>
</evidence>
<dbReference type="InterPro" id="IPR002864">
    <property type="entry name" value="Acyl-ACP_thioesterase_NHD"/>
</dbReference>
<dbReference type="InterPro" id="IPR021113">
    <property type="entry name" value="Acyl-ACP-thioesterase_N"/>
</dbReference>
<evidence type="ECO:0000256" key="8">
    <source>
        <dbReference type="ARBA" id="ARBA00022946"/>
    </source>
</evidence>
<proteinExistence type="inferred from homology"/>
<feature type="domain" description="Acyl-ACP thioesterase N-terminal hotdog" evidence="13">
    <location>
        <begin position="149"/>
        <end position="284"/>
    </location>
</feature>
<keyword evidence="7 11" id="KW-0276">Fatty acid metabolism</keyword>
<dbReference type="AlphaFoldDB" id="A0A0C9S5H9"/>
<evidence type="ECO:0000256" key="11">
    <source>
        <dbReference type="RuleBase" id="RU363096"/>
    </source>
</evidence>
<dbReference type="Pfam" id="PF12590">
    <property type="entry name" value="Acyl-thio_N"/>
    <property type="match status" value="1"/>
</dbReference>
<evidence type="ECO:0000259" key="15">
    <source>
        <dbReference type="Pfam" id="PF20791"/>
    </source>
</evidence>
<comment type="function">
    <text evidence="11">Plays an essential role in chain termination during de novo fatty acid synthesis.</text>
</comment>
<keyword evidence="8" id="KW-0809">Transit peptide</keyword>
<protein>
    <recommendedName>
        <fullName evidence="11">Acyl-[acyl-carrier-protein] hydrolase</fullName>
        <ecNumber evidence="11">3.1.2.-</ecNumber>
    </recommendedName>
</protein>
<evidence type="ECO:0000313" key="16">
    <source>
        <dbReference type="EMBL" id="JAG87352.1"/>
    </source>
</evidence>
<evidence type="ECO:0000256" key="9">
    <source>
        <dbReference type="ARBA" id="ARBA00023098"/>
    </source>
</evidence>
<dbReference type="GO" id="GO:0016297">
    <property type="term" value="F:fatty acyl-[ACP] hydrolase activity"/>
    <property type="evidence" value="ECO:0007669"/>
    <property type="project" value="InterPro"/>
</dbReference>
<keyword evidence="9 11" id="KW-0443">Lipid metabolism</keyword>
<dbReference type="GO" id="GO:0009507">
    <property type="term" value="C:chloroplast"/>
    <property type="evidence" value="ECO:0007669"/>
    <property type="project" value="UniProtKB-SubCell"/>
</dbReference>
<keyword evidence="10 11" id="KW-0275">Fatty acid biosynthesis</keyword>
<evidence type="ECO:0000256" key="6">
    <source>
        <dbReference type="ARBA" id="ARBA00022801"/>
    </source>
</evidence>
<evidence type="ECO:0000256" key="1">
    <source>
        <dbReference type="ARBA" id="ARBA00004229"/>
    </source>
</evidence>
<sequence>MVVAAAASMLMSSGSPGSTGATQHKISSAASLEKSKVKEGSPQSVDLKPKTTYKGVQVNGNAMKINGAKVNGTALDGMKSNVGLKDFVDEESTAKSRINMLPDWSMLLAAIATIILAAEKQWTNFDWKPKRPDMFGDVFRLGRFVEDSLVFRQNFAIRSYEVGADKTASIETLMNHLQETALNHVWLSGIAGDGFGATVEMSTRNLMWVVARMQIQVESYPSWGDIVEIDTWVGASGKNGMRRDWLVRDCKTNEVLTRATSTWVMMNRKTRKLSKIPDAVREEIQPYFTKRQVIVAEDTRKLNKLEDDTAEYACSNLTPRWSDLDVNQHVNNVKYIGWILEGLPTHVLEANELASITLEYRRECGPQHVLQSLASPLPGEENGSTSVASLMHTDEPPDIHYSLTTSQFAHLLRLQDDGSEILRARTEWRPKGAKNIHHLP</sequence>
<evidence type="ECO:0000256" key="12">
    <source>
        <dbReference type="SAM" id="MobiDB-lite"/>
    </source>
</evidence>
<dbReference type="CDD" id="cd00586">
    <property type="entry name" value="4HBT"/>
    <property type="match status" value="1"/>
</dbReference>